<dbReference type="InterPro" id="IPR036705">
    <property type="entry name" value="Ribosyl_crysJ1_sf"/>
</dbReference>
<dbReference type="PANTHER" id="PTHR16222">
    <property type="entry name" value="ADP-RIBOSYLGLYCOHYDROLASE"/>
    <property type="match status" value="1"/>
</dbReference>
<sequence>VGTAWWFIGGVLLLGFIVQTVQQRRARMAGERSRAVSDRATGAVLGSAAGDALGAGYEFTNPAPDQEIAMIGGGGFGWAPGEWTDDTQMAVAILDVIATGSRDLDAIASNFLAWYSAGPADVGIQTSSVLGSAAVPEDLAGAAAAFMEANPRSAGNGALMRTAPVALAALDDRTEIARLAGSIASLTHAHPDSVAACVLWSLAIQQAITTAEPDQVFDWEAAVRNGLEHVSEDRRERWDELVTEAVTGPPGLFNPNGWVVTAFQAALSAIVNTPVPVEQPSDHLRDALVAAVRIGHDTDTVAAIAGALLGSRWGTGAIPDEWNTVIHGDRQRGSEPVTGTELEQLARKALNA</sequence>
<reference evidence="2" key="1">
    <citation type="submission" date="2018-05" db="EMBL/GenBank/DDBJ databases">
        <authorList>
            <person name="Lanie J.A."/>
            <person name="Ng W.-L."/>
            <person name="Kazmierczak K.M."/>
            <person name="Andrzejewski T.M."/>
            <person name="Davidsen T.M."/>
            <person name="Wayne K.J."/>
            <person name="Tettelin H."/>
            <person name="Glass J.I."/>
            <person name="Rusch D."/>
            <person name="Podicherti R."/>
            <person name="Tsui H.-C.T."/>
            <person name="Winkler M.E."/>
        </authorList>
    </citation>
    <scope>NUCLEOTIDE SEQUENCE</scope>
</reference>
<keyword evidence="1" id="KW-1133">Transmembrane helix</keyword>
<dbReference type="InterPro" id="IPR050792">
    <property type="entry name" value="ADP-ribosylglycohydrolase"/>
</dbReference>
<dbReference type="PANTHER" id="PTHR16222:SF12">
    <property type="entry name" value="ADP-RIBOSYLGLYCOHYDROLASE-RELATED"/>
    <property type="match status" value="1"/>
</dbReference>
<dbReference type="InterPro" id="IPR005502">
    <property type="entry name" value="Ribosyl_crysJ1"/>
</dbReference>
<organism evidence="2">
    <name type="scientific">marine metagenome</name>
    <dbReference type="NCBI Taxonomy" id="408172"/>
    <lineage>
        <taxon>unclassified sequences</taxon>
        <taxon>metagenomes</taxon>
        <taxon>ecological metagenomes</taxon>
    </lineage>
</organism>
<proteinExistence type="predicted"/>
<protein>
    <recommendedName>
        <fullName evidence="3">ADP-ribosylglycohydrolase</fullName>
    </recommendedName>
</protein>
<feature type="transmembrane region" description="Helical" evidence="1">
    <location>
        <begin position="6"/>
        <end position="22"/>
    </location>
</feature>
<keyword evidence="1" id="KW-0472">Membrane</keyword>
<accession>A0A381YWF6</accession>
<feature type="non-terminal residue" evidence="2">
    <location>
        <position position="1"/>
    </location>
</feature>
<evidence type="ECO:0000256" key="1">
    <source>
        <dbReference type="SAM" id="Phobius"/>
    </source>
</evidence>
<dbReference type="SUPFAM" id="SSF101478">
    <property type="entry name" value="ADP-ribosylglycohydrolase"/>
    <property type="match status" value="1"/>
</dbReference>
<evidence type="ECO:0000313" key="2">
    <source>
        <dbReference type="EMBL" id="SVA81290.1"/>
    </source>
</evidence>
<dbReference type="Gene3D" id="1.10.4080.10">
    <property type="entry name" value="ADP-ribosylation/Crystallin J1"/>
    <property type="match status" value="1"/>
</dbReference>
<name>A0A381YWF6_9ZZZZ</name>
<dbReference type="EMBL" id="UINC01019222">
    <property type="protein sequence ID" value="SVA81290.1"/>
    <property type="molecule type" value="Genomic_DNA"/>
</dbReference>
<gene>
    <name evidence="2" type="ORF">METZ01_LOCUS134144</name>
</gene>
<keyword evidence="1" id="KW-0812">Transmembrane</keyword>
<dbReference type="AlphaFoldDB" id="A0A381YWF6"/>
<dbReference type="Pfam" id="PF03747">
    <property type="entry name" value="ADP_ribosyl_GH"/>
    <property type="match status" value="1"/>
</dbReference>
<evidence type="ECO:0008006" key="3">
    <source>
        <dbReference type="Google" id="ProtNLM"/>
    </source>
</evidence>